<accession>A0A9W8WPF2</accession>
<dbReference type="Proteomes" id="UP001140562">
    <property type="component" value="Unassembled WGS sequence"/>
</dbReference>
<name>A0A9W8WPF2_9PLEO</name>
<dbReference type="AlphaFoldDB" id="A0A9W8WPF2"/>
<dbReference type="Pfam" id="PF04229">
    <property type="entry name" value="GrpB"/>
    <property type="match status" value="1"/>
</dbReference>
<gene>
    <name evidence="1" type="ORF">N0V87_010365</name>
</gene>
<keyword evidence="2" id="KW-1185">Reference proteome</keyword>
<evidence type="ECO:0000313" key="1">
    <source>
        <dbReference type="EMBL" id="KAJ4330029.1"/>
    </source>
</evidence>
<dbReference type="Gene3D" id="3.30.460.10">
    <property type="entry name" value="Beta Polymerase, domain 2"/>
    <property type="match status" value="1"/>
</dbReference>
<dbReference type="OrthoDB" id="3688572at2759"/>
<protein>
    <submittedName>
        <fullName evidence="1">Uncharacterized protein</fullName>
    </submittedName>
</protein>
<dbReference type="InterPro" id="IPR007344">
    <property type="entry name" value="GrpB/CoaE"/>
</dbReference>
<comment type="caution">
    <text evidence="1">The sequence shown here is derived from an EMBL/GenBank/DDBJ whole genome shotgun (WGS) entry which is preliminary data.</text>
</comment>
<dbReference type="EMBL" id="JAPEUV010000236">
    <property type="protein sequence ID" value="KAJ4330029.1"/>
    <property type="molecule type" value="Genomic_DNA"/>
</dbReference>
<dbReference type="InterPro" id="IPR043519">
    <property type="entry name" value="NT_sf"/>
</dbReference>
<organism evidence="1 2">
    <name type="scientific">Didymella glomerata</name>
    <dbReference type="NCBI Taxonomy" id="749621"/>
    <lineage>
        <taxon>Eukaryota</taxon>
        <taxon>Fungi</taxon>
        <taxon>Dikarya</taxon>
        <taxon>Ascomycota</taxon>
        <taxon>Pezizomycotina</taxon>
        <taxon>Dothideomycetes</taxon>
        <taxon>Pleosporomycetidae</taxon>
        <taxon>Pleosporales</taxon>
        <taxon>Pleosporineae</taxon>
        <taxon>Didymellaceae</taxon>
        <taxon>Didymella</taxon>
    </lineage>
</organism>
<evidence type="ECO:0000313" key="2">
    <source>
        <dbReference type="Proteomes" id="UP001140562"/>
    </source>
</evidence>
<dbReference type="SUPFAM" id="SSF81301">
    <property type="entry name" value="Nucleotidyltransferase"/>
    <property type="match status" value="1"/>
</dbReference>
<dbReference type="PANTHER" id="PTHR34822:SF1">
    <property type="entry name" value="GRPB FAMILY PROTEIN"/>
    <property type="match status" value="1"/>
</dbReference>
<sequence length="439" mass="48997">MALRTAVLDYDPLWAERFVHIKAELLAAFVEVPIVAIEHVGSTSVPGLATKPIIDIDVVVTPEHYAVAASALSYGGYVFKPEPGGMDRISFRYLAHALDSGATKPTEDGDIRHAVYLVMPTAESYQNHLAIKQGLLSHPDLLLEYAEVKKNLAQRFLDSIGQYGTGKTGALQKVLAKNSSLNDVVTTLGWDPSLSWQGGSTAEVWTGGHSRQPVNFGDARGANLSDPVFKILNEKCPQPNRFSTGAGCCGRDEDNRLWGTFWTNALIEGDPKWSVARRKVWVRPVSACWATEGIRIVLMQLAADTLRAYARKDMGYNCYDVPEVKKKNWDGIYCNMPELVRVNLQTSEIGDYPPEEHVFFYPEVLGNFMHVQLWGADESAQFPYTITDAFHPCKTRQWVDKAIDKYEKDLVKLLPEWQGPFKRDTKVIIDGDKSCTDEP</sequence>
<dbReference type="PANTHER" id="PTHR34822">
    <property type="entry name" value="GRPB DOMAIN PROTEIN (AFU_ORTHOLOGUE AFUA_1G01530)"/>
    <property type="match status" value="1"/>
</dbReference>
<proteinExistence type="predicted"/>
<reference evidence="1" key="1">
    <citation type="submission" date="2022-10" db="EMBL/GenBank/DDBJ databases">
        <title>Tapping the CABI collections for fungal endophytes: first genome assemblies for Collariella, Neodidymelliopsis, Ascochyta clinopodiicola, Didymella pomorum, Didymosphaeria variabile, Neocosmospora piperis and Neocucurbitaria cava.</title>
        <authorList>
            <person name="Hill R."/>
        </authorList>
    </citation>
    <scope>NUCLEOTIDE SEQUENCE</scope>
    <source>
        <strain evidence="1">IMI 360193</strain>
    </source>
</reference>